<evidence type="ECO:0000313" key="2">
    <source>
        <dbReference type="EMBL" id="AIJ46229.1"/>
    </source>
</evidence>
<organism evidence="2 3">
    <name type="scientific">Comamonas testosteroni TK102</name>
    <dbReference type="NCBI Taxonomy" id="1392005"/>
    <lineage>
        <taxon>Bacteria</taxon>
        <taxon>Pseudomonadati</taxon>
        <taxon>Pseudomonadota</taxon>
        <taxon>Betaproteobacteria</taxon>
        <taxon>Burkholderiales</taxon>
        <taxon>Comamonadaceae</taxon>
        <taxon>Comamonas</taxon>
    </lineage>
</organism>
<dbReference type="KEGG" id="ctes:O987_10530"/>
<dbReference type="AlphaFoldDB" id="A0A076PHG5"/>
<sequence>MFFFTDGVAAPEQQGHPLVPQKQNRDEQQRQRKQ</sequence>
<reference evidence="2 3" key="1">
    <citation type="journal article" date="2014" name="Genome Announc.">
        <title>Complete Genome Sequence of Polychlorinated Biphenyl Degrader Comamonas testosteroni TK102 (NBRC 109938).</title>
        <authorList>
            <person name="Fukuda K."/>
            <person name="Hosoyama A."/>
            <person name="Tsuchikane K."/>
            <person name="Ohji S."/>
            <person name="Yamazoe A."/>
            <person name="Fujita N."/>
            <person name="Shintani M."/>
            <person name="Kimbara K."/>
        </authorList>
    </citation>
    <scope>NUCLEOTIDE SEQUENCE [LARGE SCALE GENOMIC DNA]</scope>
    <source>
        <strain evidence="2">TK102</strain>
    </source>
</reference>
<feature type="region of interest" description="Disordered" evidence="1">
    <location>
        <begin position="1"/>
        <end position="34"/>
    </location>
</feature>
<proteinExistence type="predicted"/>
<gene>
    <name evidence="2" type="ORF">O987_10530</name>
</gene>
<evidence type="ECO:0000313" key="3">
    <source>
        <dbReference type="Proteomes" id="UP000028782"/>
    </source>
</evidence>
<dbReference type="HOGENOM" id="CLU_3373180_0_0_4"/>
<evidence type="ECO:0000256" key="1">
    <source>
        <dbReference type="SAM" id="MobiDB-lite"/>
    </source>
</evidence>
<dbReference type="Proteomes" id="UP000028782">
    <property type="component" value="Chromosome"/>
</dbReference>
<accession>A0A076PHG5</accession>
<feature type="compositionally biased region" description="Basic and acidic residues" evidence="1">
    <location>
        <begin position="23"/>
        <end position="34"/>
    </location>
</feature>
<name>A0A076PHG5_COMTE</name>
<protein>
    <submittedName>
        <fullName evidence="2">Uncharacterized protein</fullName>
    </submittedName>
</protein>
<dbReference type="EMBL" id="CP006704">
    <property type="protein sequence ID" value="AIJ46229.1"/>
    <property type="molecule type" value="Genomic_DNA"/>
</dbReference>